<dbReference type="PANTHER" id="PTHR11444:SF22">
    <property type="entry name" value="FUMARATE HYDRATASE CLASS II"/>
    <property type="match status" value="1"/>
</dbReference>
<comment type="catalytic activity">
    <reaction evidence="1">
        <text>L-aspartate = fumarate + NH4(+)</text>
        <dbReference type="Rhea" id="RHEA:16601"/>
        <dbReference type="ChEBI" id="CHEBI:28938"/>
        <dbReference type="ChEBI" id="CHEBI:29806"/>
        <dbReference type="ChEBI" id="CHEBI:29991"/>
        <dbReference type="EC" id="4.3.1.1"/>
    </reaction>
</comment>
<evidence type="ECO:0000256" key="6">
    <source>
        <dbReference type="HAMAP-Rule" id="MF_00743"/>
    </source>
</evidence>
<comment type="similarity">
    <text evidence="2 6">Belongs to the class-II fumarase/aspartase family. Fumarase subfamily.</text>
</comment>
<proteinExistence type="inferred from homology"/>
<feature type="binding site" evidence="6">
    <location>
        <begin position="102"/>
        <end position="104"/>
    </location>
    <ligand>
        <name>substrate</name>
    </ligand>
</feature>
<sequence>MADTRVESRIERDSMGEMEVPAGALYGASTQRAVLNFPISGQRFPRRFIRAQALIKKAAAEVNAELGLLDMDRAAAISAAAQEVADGLYDEHFPIDVYQTGSGTSTNTNFNEVIANLATQRLRDGTRVHPNDDVNKCQSSNDTIPTAIQLAAAQAIEEDLLPGLERLRAALAAKADEFMPVVKTGRTHLQDATPIRLGQEFLGYAGQLEESIRRARQAQEELLSVPLGGTAVGTGINSHPDFASRACARLAEMTGLPVRETSNHFHAQAAIDAVLAAHGALRTIALSLWKVASDVRLMGMGPRAGIAELALPETQPGSSIMPGKVNPVIVESLMMVVARVLGNDTTIGFCQTGSFLELNVMMPMSGVALLESITLLGKSAQNFSERCIEGLQATERGPQLVERGLMLATAFVPVIGYDEAARMAKEALRNGRTIRELARERGFSDEELDRIIDPGKLTEPGLDAGAGGGG</sequence>
<dbReference type="Gene3D" id="1.20.200.10">
    <property type="entry name" value="Fumarase/aspartase (Central domain)"/>
    <property type="match status" value="1"/>
</dbReference>
<dbReference type="GO" id="GO:0008797">
    <property type="term" value="F:aspartate ammonia-lyase activity"/>
    <property type="evidence" value="ECO:0007669"/>
    <property type="project" value="UniProtKB-EC"/>
</dbReference>
<dbReference type="InterPro" id="IPR020557">
    <property type="entry name" value="Fumarate_lyase_CS"/>
</dbReference>
<comment type="subcellular location">
    <subcellularLocation>
        <location evidence="6">Cytoplasm</location>
    </subcellularLocation>
</comment>
<keyword evidence="5 6" id="KW-0456">Lyase</keyword>
<feature type="binding site" evidence="6">
    <location>
        <position position="187"/>
    </location>
    <ligand>
        <name>substrate</name>
    </ligand>
</feature>
<dbReference type="Pfam" id="PF00206">
    <property type="entry name" value="Lyase_1"/>
    <property type="match status" value="1"/>
</dbReference>
<dbReference type="RefSeq" id="WP_338203685.1">
    <property type="nucleotide sequence ID" value="NZ_JAEKNR010000179.1"/>
</dbReference>
<dbReference type="AlphaFoldDB" id="A0A934K6W7"/>
<feature type="active site" evidence="6">
    <location>
        <position position="318"/>
    </location>
</feature>
<dbReference type="InterPro" id="IPR024083">
    <property type="entry name" value="Fumarase/histidase_N"/>
</dbReference>
<evidence type="ECO:0000259" key="8">
    <source>
        <dbReference type="Pfam" id="PF10415"/>
    </source>
</evidence>
<keyword evidence="3 6" id="KW-0963">Cytoplasm</keyword>
<comment type="caution">
    <text evidence="9">The sequence shown here is derived from an EMBL/GenBank/DDBJ whole genome shotgun (WGS) entry which is preliminary data.</text>
</comment>
<dbReference type="PRINTS" id="PR00149">
    <property type="entry name" value="FUMRATELYASE"/>
</dbReference>
<dbReference type="EMBL" id="JAEKNR010000179">
    <property type="protein sequence ID" value="MBJ7600014.1"/>
    <property type="molecule type" value="Genomic_DNA"/>
</dbReference>
<dbReference type="HAMAP" id="MF_00743">
    <property type="entry name" value="FumaraseC"/>
    <property type="match status" value="1"/>
</dbReference>
<dbReference type="Gene3D" id="1.10.275.10">
    <property type="entry name" value="Fumarase/aspartase (N-terminal domain)"/>
    <property type="match status" value="1"/>
</dbReference>
<dbReference type="GO" id="GO:0006099">
    <property type="term" value="P:tricarboxylic acid cycle"/>
    <property type="evidence" value="ECO:0007669"/>
    <property type="project" value="UniProtKB-UniRule"/>
</dbReference>
<name>A0A934K6W7_9BACT</name>
<feature type="site" description="Important for catalytic activity" evidence="6">
    <location>
        <position position="331"/>
    </location>
</feature>
<dbReference type="SUPFAM" id="SSF48557">
    <property type="entry name" value="L-aspartase-like"/>
    <property type="match status" value="1"/>
</dbReference>
<dbReference type="GO" id="GO:0004333">
    <property type="term" value="F:fumarate hydratase activity"/>
    <property type="evidence" value="ECO:0007669"/>
    <property type="project" value="UniProtKB-UniRule"/>
</dbReference>
<dbReference type="InterPro" id="IPR022761">
    <property type="entry name" value="Fumarate_lyase_N"/>
</dbReference>
<gene>
    <name evidence="6" type="primary">fumC</name>
    <name evidence="9" type="ORF">JF922_18295</name>
</gene>
<evidence type="ECO:0000256" key="2">
    <source>
        <dbReference type="ARBA" id="ARBA00009084"/>
    </source>
</evidence>
<dbReference type="InterPro" id="IPR005677">
    <property type="entry name" value="Fum_hydII"/>
</dbReference>
<feature type="binding site" evidence="6">
    <location>
        <position position="319"/>
    </location>
    <ligand>
        <name>substrate</name>
    </ligand>
</feature>
<dbReference type="InterPro" id="IPR008948">
    <property type="entry name" value="L-Aspartase-like"/>
</dbReference>
<evidence type="ECO:0000256" key="3">
    <source>
        <dbReference type="ARBA" id="ARBA00022490"/>
    </source>
</evidence>
<feature type="domain" description="Fumarase C C-terminal" evidence="8">
    <location>
        <begin position="407"/>
        <end position="458"/>
    </location>
</feature>
<comment type="subunit">
    <text evidence="6">Homotetramer.</text>
</comment>
<evidence type="ECO:0000313" key="10">
    <source>
        <dbReference type="Proteomes" id="UP000612893"/>
    </source>
</evidence>
<reference evidence="9" key="1">
    <citation type="submission" date="2020-10" db="EMBL/GenBank/DDBJ databases">
        <title>Ca. Dormibacterota MAGs.</title>
        <authorList>
            <person name="Montgomery K."/>
        </authorList>
    </citation>
    <scope>NUCLEOTIDE SEQUENCE [LARGE SCALE GENOMIC DNA]</scope>
    <source>
        <strain evidence="9">SC8812_S17_10</strain>
    </source>
</reference>
<feature type="domain" description="Fumarate lyase N-terminal" evidence="7">
    <location>
        <begin position="16"/>
        <end position="342"/>
    </location>
</feature>
<dbReference type="PRINTS" id="PR00145">
    <property type="entry name" value="ARGSUCLYASE"/>
</dbReference>
<dbReference type="Proteomes" id="UP000612893">
    <property type="component" value="Unassembled WGS sequence"/>
</dbReference>
<feature type="binding site" description="in site B" evidence="6">
    <location>
        <begin position="129"/>
        <end position="132"/>
    </location>
    <ligand>
        <name>substrate</name>
    </ligand>
</feature>
<dbReference type="PROSITE" id="PS00163">
    <property type="entry name" value="FUMARATE_LYASES"/>
    <property type="match status" value="1"/>
</dbReference>
<feature type="binding site" evidence="6">
    <location>
        <begin position="139"/>
        <end position="141"/>
    </location>
    <ligand>
        <name>substrate</name>
    </ligand>
</feature>
<dbReference type="FunFam" id="1.20.200.10:FF:000001">
    <property type="entry name" value="Fumarate hydratase, mitochondrial"/>
    <property type="match status" value="1"/>
</dbReference>
<keyword evidence="4 6" id="KW-0816">Tricarboxylic acid cycle</keyword>
<evidence type="ECO:0000256" key="5">
    <source>
        <dbReference type="ARBA" id="ARBA00023239"/>
    </source>
</evidence>
<comment type="catalytic activity">
    <reaction evidence="6">
        <text>(S)-malate = fumarate + H2O</text>
        <dbReference type="Rhea" id="RHEA:12460"/>
        <dbReference type="ChEBI" id="CHEBI:15377"/>
        <dbReference type="ChEBI" id="CHEBI:15589"/>
        <dbReference type="ChEBI" id="CHEBI:29806"/>
        <dbReference type="EC" id="4.2.1.2"/>
    </reaction>
</comment>
<comment type="miscellaneous">
    <text evidence="6">There are 2 substrate-binding sites: the catalytic A site, and the non-catalytic B site that may play a role in the transfer of substrate or product between the active site and the solvent. Alternatively, the B site may bind allosteric effectors.</text>
</comment>
<evidence type="ECO:0000313" key="9">
    <source>
        <dbReference type="EMBL" id="MBJ7600014.1"/>
    </source>
</evidence>
<comment type="pathway">
    <text evidence="6">Carbohydrate metabolism; tricarboxylic acid cycle; (S)-malate from fumarate: step 1/1.</text>
</comment>
<evidence type="ECO:0000259" key="7">
    <source>
        <dbReference type="Pfam" id="PF00206"/>
    </source>
</evidence>
<dbReference type="NCBIfam" id="NF008909">
    <property type="entry name" value="PRK12273.1"/>
    <property type="match status" value="1"/>
</dbReference>
<protein>
    <recommendedName>
        <fullName evidence="6">Fumarate hydratase class II</fullName>
        <shortName evidence="6">Fumarase C</shortName>
        <ecNumber evidence="6">4.2.1.2</ecNumber>
    </recommendedName>
    <alternativeName>
        <fullName evidence="6">Aerobic fumarase</fullName>
    </alternativeName>
    <alternativeName>
        <fullName evidence="6">Iron-independent fumarase</fullName>
    </alternativeName>
</protein>
<keyword evidence="10" id="KW-1185">Reference proteome</keyword>
<accession>A0A934K6W7</accession>
<feature type="binding site" evidence="6">
    <location>
        <begin position="324"/>
        <end position="326"/>
    </location>
    <ligand>
        <name>substrate</name>
    </ligand>
</feature>
<dbReference type="FunFam" id="1.10.275.10:FF:000001">
    <property type="entry name" value="Fumarate hydratase, mitochondrial"/>
    <property type="match status" value="1"/>
</dbReference>
<dbReference type="GO" id="GO:0005737">
    <property type="term" value="C:cytoplasm"/>
    <property type="evidence" value="ECO:0007669"/>
    <property type="project" value="UniProtKB-SubCell"/>
</dbReference>
<dbReference type="PANTHER" id="PTHR11444">
    <property type="entry name" value="ASPARTATEAMMONIA/ARGININOSUCCINATE/ADENYLOSUCCINATE LYASE"/>
    <property type="match status" value="1"/>
</dbReference>
<dbReference type="InterPro" id="IPR000362">
    <property type="entry name" value="Fumarate_lyase_fam"/>
</dbReference>
<organism evidence="9 10">
    <name type="scientific">Candidatus Nephthysia bennettiae</name>
    <dbReference type="NCBI Taxonomy" id="3127016"/>
    <lineage>
        <taxon>Bacteria</taxon>
        <taxon>Bacillati</taxon>
        <taxon>Candidatus Dormiibacterota</taxon>
        <taxon>Candidatus Dormibacteria</taxon>
        <taxon>Candidatus Dormibacterales</taxon>
        <taxon>Candidatus Dormibacteraceae</taxon>
        <taxon>Candidatus Nephthysia</taxon>
    </lineage>
</organism>
<feature type="active site" description="Proton donor/acceptor" evidence="6">
    <location>
        <position position="188"/>
    </location>
</feature>
<dbReference type="Gene3D" id="1.10.40.30">
    <property type="entry name" value="Fumarase/aspartase (C-terminal domain)"/>
    <property type="match status" value="1"/>
</dbReference>
<dbReference type="FunFam" id="1.10.40.30:FF:000002">
    <property type="entry name" value="Fumarate hydratase class II"/>
    <property type="match status" value="1"/>
</dbReference>
<dbReference type="EC" id="4.2.1.2" evidence="6"/>
<evidence type="ECO:0000256" key="1">
    <source>
        <dbReference type="ARBA" id="ARBA00001494"/>
    </source>
</evidence>
<dbReference type="Pfam" id="PF10415">
    <property type="entry name" value="FumaraseC_C"/>
    <property type="match status" value="1"/>
</dbReference>
<dbReference type="InterPro" id="IPR018951">
    <property type="entry name" value="Fumarase_C_C"/>
</dbReference>
<evidence type="ECO:0000256" key="4">
    <source>
        <dbReference type="ARBA" id="ARBA00022532"/>
    </source>
</evidence>
<comment type="function">
    <text evidence="6">Involved in the TCA cycle. Catalyzes the stereospecific interconversion of fumarate to L-malate.</text>
</comment>